<reference evidence="1 2" key="1">
    <citation type="submission" date="2022-03" db="EMBL/GenBank/DDBJ databases">
        <title>Agromyces sp. isolated from the gut of P. brevitarsis seulensis larvae.</title>
        <authorList>
            <person name="Won M."/>
            <person name="Kwon S.-W."/>
        </authorList>
    </citation>
    <scope>NUCLEOTIDE SEQUENCE [LARGE SCALE GENOMIC DNA]</scope>
    <source>
        <strain evidence="1 2">KACC 16215</strain>
    </source>
</reference>
<evidence type="ECO:0000313" key="1">
    <source>
        <dbReference type="EMBL" id="UOE26999.1"/>
    </source>
</evidence>
<keyword evidence="2" id="KW-1185">Reference proteome</keyword>
<dbReference type="Proteomes" id="UP000831304">
    <property type="component" value="Chromosome"/>
</dbReference>
<proteinExistence type="predicted"/>
<evidence type="ECO:0008006" key="3">
    <source>
        <dbReference type="Google" id="ProtNLM"/>
    </source>
</evidence>
<dbReference type="EMBL" id="CP094533">
    <property type="protein sequence ID" value="UOE26999.1"/>
    <property type="molecule type" value="Genomic_DNA"/>
</dbReference>
<name>A0ABY4AVZ5_9MICO</name>
<evidence type="ECO:0000313" key="2">
    <source>
        <dbReference type="Proteomes" id="UP000831304"/>
    </source>
</evidence>
<accession>A0ABY4AVZ5</accession>
<gene>
    <name evidence="1" type="ORF">MTP13_04225</name>
</gene>
<protein>
    <recommendedName>
        <fullName evidence="3">DUF732 domain-containing protein</fullName>
    </recommendedName>
</protein>
<sequence length="178" mass="18918">MATAAAALLLAGCAVSNPTLTSPDETPGWDDEIRELRESATTDLERLILEDGRISDEELAATEDAFRSCTARAGFEVSELQPGGGYTIDGPFTDDGPPALHACEASFNRTSGQYWVMARNPAGIDEAELMITCLVRAGVLDPDVTRSEYVDSLGSTPLTPGAPEFARCNAEPTTAYVE</sequence>
<dbReference type="RefSeq" id="WP_243569853.1">
    <property type="nucleotide sequence ID" value="NZ_BAAARD010000011.1"/>
</dbReference>
<organism evidence="1 2">
    <name type="scientific">Agromyces soli</name>
    <dbReference type="NCBI Taxonomy" id="659012"/>
    <lineage>
        <taxon>Bacteria</taxon>
        <taxon>Bacillati</taxon>
        <taxon>Actinomycetota</taxon>
        <taxon>Actinomycetes</taxon>
        <taxon>Micrococcales</taxon>
        <taxon>Microbacteriaceae</taxon>
        <taxon>Agromyces</taxon>
    </lineage>
</organism>